<keyword evidence="7" id="KW-0804">Transcription</keyword>
<dbReference type="AlphaFoldDB" id="E3BL18"/>
<dbReference type="GO" id="GO:0003677">
    <property type="term" value="F:DNA binding"/>
    <property type="evidence" value="ECO:0007669"/>
    <property type="project" value="UniProtKB-KW"/>
</dbReference>
<keyword evidence="6" id="KW-0238">DNA-binding</keyword>
<dbReference type="PANTHER" id="PTHR46577:SF2">
    <property type="entry name" value="TRANSCRIPTIONAL REGULATORY PROTEIN"/>
    <property type="match status" value="1"/>
</dbReference>
<dbReference type="InterPro" id="IPR051446">
    <property type="entry name" value="HTH_trans_reg/aminotransferase"/>
</dbReference>
<dbReference type="SMART" id="SM00345">
    <property type="entry name" value="HTH_GNTR"/>
    <property type="match status" value="1"/>
</dbReference>
<keyword evidence="10" id="KW-1185">Reference proteome</keyword>
<protein>
    <recommendedName>
        <fullName evidence="8">HTH gntR-type domain-containing protein</fullName>
    </recommendedName>
</protein>
<dbReference type="InterPro" id="IPR036388">
    <property type="entry name" value="WH-like_DNA-bd_sf"/>
</dbReference>
<evidence type="ECO:0000256" key="5">
    <source>
        <dbReference type="ARBA" id="ARBA00023015"/>
    </source>
</evidence>
<dbReference type="FunFam" id="3.40.640.10:FF:000023">
    <property type="entry name" value="Transcriptional regulator, GntR family"/>
    <property type="match status" value="1"/>
</dbReference>
<evidence type="ECO:0000313" key="9">
    <source>
        <dbReference type="EMBL" id="EFP96362.1"/>
    </source>
</evidence>
<dbReference type="SUPFAM" id="SSF53383">
    <property type="entry name" value="PLP-dependent transferases"/>
    <property type="match status" value="1"/>
</dbReference>
<dbReference type="Gene3D" id="3.90.1150.10">
    <property type="entry name" value="Aspartate Aminotransferase, domain 1"/>
    <property type="match status" value="1"/>
</dbReference>
<evidence type="ECO:0000256" key="4">
    <source>
        <dbReference type="ARBA" id="ARBA00022898"/>
    </source>
</evidence>
<dbReference type="Pfam" id="PF00392">
    <property type="entry name" value="GntR"/>
    <property type="match status" value="1"/>
</dbReference>
<keyword evidence="4" id="KW-0663">Pyridoxal phosphate</keyword>
<evidence type="ECO:0000313" key="10">
    <source>
        <dbReference type="Proteomes" id="UP000002943"/>
    </source>
</evidence>
<dbReference type="EMBL" id="AEIU01000075">
    <property type="protein sequence ID" value="EFP96362.1"/>
    <property type="molecule type" value="Genomic_DNA"/>
</dbReference>
<dbReference type="GO" id="GO:0030170">
    <property type="term" value="F:pyridoxal phosphate binding"/>
    <property type="evidence" value="ECO:0007669"/>
    <property type="project" value="InterPro"/>
</dbReference>
<dbReference type="CDD" id="cd07377">
    <property type="entry name" value="WHTH_GntR"/>
    <property type="match status" value="1"/>
</dbReference>
<dbReference type="InterPro" id="IPR015422">
    <property type="entry name" value="PyrdxlP-dep_Trfase_small"/>
</dbReference>
<dbReference type="RefSeq" id="WP_009601749.1">
    <property type="nucleotide sequence ID" value="NZ_AEIU01000075.1"/>
</dbReference>
<dbReference type="InterPro" id="IPR000524">
    <property type="entry name" value="Tscrpt_reg_HTH_GntR"/>
</dbReference>
<dbReference type="Gene3D" id="3.40.640.10">
    <property type="entry name" value="Type I PLP-dependent aspartate aminotransferase-like (Major domain)"/>
    <property type="match status" value="1"/>
</dbReference>
<evidence type="ECO:0000256" key="1">
    <source>
        <dbReference type="ARBA" id="ARBA00005384"/>
    </source>
</evidence>
<comment type="caution">
    <text evidence="9">The sequence shown here is derived from an EMBL/GenBank/DDBJ whole genome shotgun (WGS) entry which is preliminary data.</text>
</comment>
<dbReference type="InterPro" id="IPR015421">
    <property type="entry name" value="PyrdxlP-dep_Trfase_major"/>
</dbReference>
<dbReference type="eggNOG" id="COG1167">
    <property type="taxonomic scope" value="Bacteria"/>
</dbReference>
<dbReference type="Gene3D" id="1.10.10.10">
    <property type="entry name" value="Winged helix-like DNA-binding domain superfamily/Winged helix DNA-binding domain"/>
    <property type="match status" value="1"/>
</dbReference>
<name>E3BL18_9VIBR</name>
<dbReference type="InterPro" id="IPR036390">
    <property type="entry name" value="WH_DNA-bd_sf"/>
</dbReference>
<dbReference type="Pfam" id="PF00155">
    <property type="entry name" value="Aminotran_1_2"/>
    <property type="match status" value="1"/>
</dbReference>
<accession>E3BL18</accession>
<evidence type="ECO:0000256" key="2">
    <source>
        <dbReference type="ARBA" id="ARBA00022576"/>
    </source>
</evidence>
<keyword evidence="2" id="KW-0032">Aminotransferase</keyword>
<feature type="domain" description="HTH gntR-type" evidence="8">
    <location>
        <begin position="1"/>
        <end position="69"/>
    </location>
</feature>
<proteinExistence type="inferred from homology"/>
<keyword evidence="5" id="KW-0805">Transcription regulation</keyword>
<dbReference type="InterPro" id="IPR004839">
    <property type="entry name" value="Aminotransferase_I/II_large"/>
</dbReference>
<dbReference type="PROSITE" id="PS50949">
    <property type="entry name" value="HTH_GNTR"/>
    <property type="match status" value="1"/>
</dbReference>
<dbReference type="STRING" id="796620.VIBC2010_12374"/>
<sequence>MNRYQQLAESIKQQIKQKTWRVGEKIPSLRAASKSYSVSSSTVLHAYQLLEAQGWIKAKPQSGYFVCVRSENIVSQRGIFSSCESYNDKLFDYMKNGGTGGYDLGSPFPHFSLFPFTELNRHMASAGRKVNFDMIAENQPPGNEALRRIVAQRYLAQGVMVSHDDITLTSGAMDALNMSLQVTCEPGDTVVVESPSFYGAIQSIKRAGLNVIEVEVCPRHGINLEQLADAFEQHNVRACWLMVNFHNPTGSVLSDTKKSQLLELANKYDVLIIEDDVYADLYFGSQKPRPIKYWDVKDRVLLCGSLSKSLAPGYRIGWVVNHRFSQKLQKCQFLSTLAVSAPVQEGIADYLKYSSYDNHLRKLRKKLHQYMDCFYINLVSQLPDTTIVNRPDGGYFIWVQFPSHINTEKLYYKLLEQDISIAYGELFAFYKSFESCLRINVSQVPMDKISCVVAKIAQLIK</sequence>
<gene>
    <name evidence="9" type="ORF">VIBC2010_12374</name>
</gene>
<dbReference type="SUPFAM" id="SSF46785">
    <property type="entry name" value="Winged helix' DNA-binding domain"/>
    <property type="match status" value="1"/>
</dbReference>
<organism evidence="9 10">
    <name type="scientific">Vibrio caribbeanicus ATCC BAA-2122</name>
    <dbReference type="NCBI Taxonomy" id="796620"/>
    <lineage>
        <taxon>Bacteria</taxon>
        <taxon>Pseudomonadati</taxon>
        <taxon>Pseudomonadota</taxon>
        <taxon>Gammaproteobacteria</taxon>
        <taxon>Vibrionales</taxon>
        <taxon>Vibrionaceae</taxon>
        <taxon>Vibrio</taxon>
    </lineage>
</organism>
<evidence type="ECO:0000259" key="8">
    <source>
        <dbReference type="PROSITE" id="PS50949"/>
    </source>
</evidence>
<dbReference type="GO" id="GO:0008483">
    <property type="term" value="F:transaminase activity"/>
    <property type="evidence" value="ECO:0007669"/>
    <property type="project" value="UniProtKB-KW"/>
</dbReference>
<evidence type="ECO:0000256" key="7">
    <source>
        <dbReference type="ARBA" id="ARBA00023163"/>
    </source>
</evidence>
<dbReference type="GO" id="GO:0003700">
    <property type="term" value="F:DNA-binding transcription factor activity"/>
    <property type="evidence" value="ECO:0007669"/>
    <property type="project" value="InterPro"/>
</dbReference>
<evidence type="ECO:0000256" key="6">
    <source>
        <dbReference type="ARBA" id="ARBA00023125"/>
    </source>
</evidence>
<reference evidence="9 10" key="1">
    <citation type="journal article" date="2012" name="Int. J. Syst. Evol. Microbiol.">
        <title>Vibrio caribbeanicus sp. nov., isolated from the marine sponge Scleritoderma cyanea.</title>
        <authorList>
            <person name="Hoffmann M."/>
            <person name="Monday S.R."/>
            <person name="Allard M.W."/>
            <person name="Strain E.A."/>
            <person name="Whittaker P."/>
            <person name="Naum M."/>
            <person name="McCarthy P.J."/>
            <person name="Lopez J.V."/>
            <person name="Fischer M."/>
            <person name="Brown E.W."/>
        </authorList>
    </citation>
    <scope>NUCLEOTIDE SEQUENCE [LARGE SCALE GENOMIC DNA]</scope>
    <source>
        <strain evidence="9 10">ATCC BAA-2122</strain>
    </source>
</reference>
<keyword evidence="3" id="KW-0808">Transferase</keyword>
<dbReference type="CDD" id="cd00609">
    <property type="entry name" value="AAT_like"/>
    <property type="match status" value="1"/>
</dbReference>
<dbReference type="InterPro" id="IPR015424">
    <property type="entry name" value="PyrdxlP-dep_Trfase"/>
</dbReference>
<comment type="similarity">
    <text evidence="1">In the C-terminal section; belongs to the class-I pyridoxal-phosphate-dependent aminotransferase family.</text>
</comment>
<dbReference type="OrthoDB" id="9804020at2"/>
<dbReference type="Proteomes" id="UP000002943">
    <property type="component" value="Unassembled WGS sequence"/>
</dbReference>
<evidence type="ECO:0000256" key="3">
    <source>
        <dbReference type="ARBA" id="ARBA00022679"/>
    </source>
</evidence>
<dbReference type="PANTHER" id="PTHR46577">
    <property type="entry name" value="HTH-TYPE TRANSCRIPTIONAL REGULATORY PROTEIN GABR"/>
    <property type="match status" value="1"/>
</dbReference>